<dbReference type="Proteomes" id="UP000325713">
    <property type="component" value="Chromosome"/>
</dbReference>
<keyword evidence="2 3" id="KW-0808">Transferase</keyword>
<dbReference type="EMBL" id="CP031700">
    <property type="protein sequence ID" value="QEY26460.1"/>
    <property type="molecule type" value="Genomic_DNA"/>
</dbReference>
<evidence type="ECO:0000313" key="3">
    <source>
        <dbReference type="EMBL" id="QEY26460.1"/>
    </source>
</evidence>
<dbReference type="InterPro" id="IPR007213">
    <property type="entry name" value="Ppm1/Ppm2/Tcmp"/>
</dbReference>
<reference evidence="3 4" key="1">
    <citation type="submission" date="2018-08" db="EMBL/GenBank/DDBJ databases">
        <title>Neisseria zalophi ATCC BAA-2455 complete genome.</title>
        <authorList>
            <person name="Veseli I.A."/>
            <person name="Buttler R."/>
            <person name="Mascarenhas dos Santos A.C."/>
            <person name="Pombert J.-F."/>
        </authorList>
    </citation>
    <scope>NUCLEOTIDE SEQUENCE [LARGE SCALE GENOMIC DNA]</scope>
    <source>
        <strain evidence="3 4">ATCC BAA-2455</strain>
    </source>
</reference>
<dbReference type="OrthoDB" id="9800233at2"/>
<gene>
    <name evidence="3" type="ORF">D0T92_07915</name>
</gene>
<proteinExistence type="predicted"/>
<evidence type="ECO:0000256" key="1">
    <source>
        <dbReference type="ARBA" id="ARBA00022603"/>
    </source>
</evidence>
<dbReference type="InterPro" id="IPR029063">
    <property type="entry name" value="SAM-dependent_MTases_sf"/>
</dbReference>
<dbReference type="SUPFAM" id="SSF53335">
    <property type="entry name" value="S-adenosyl-L-methionine-dependent methyltransferases"/>
    <property type="match status" value="1"/>
</dbReference>
<protein>
    <submittedName>
        <fullName evidence="3">Class I SAM-dependent methyltransferase</fullName>
    </submittedName>
</protein>
<dbReference type="RefSeq" id="WP_151051776.1">
    <property type="nucleotide sequence ID" value="NZ_CP031700.1"/>
</dbReference>
<dbReference type="GO" id="GO:0032259">
    <property type="term" value="P:methylation"/>
    <property type="evidence" value="ECO:0007669"/>
    <property type="project" value="UniProtKB-KW"/>
</dbReference>
<dbReference type="KEGG" id="nzl:D0T92_07915"/>
<dbReference type="PIRSF" id="PIRSF028177">
    <property type="entry name" value="Polyketide_synth_Omtfrase_TcmP"/>
    <property type="match status" value="1"/>
</dbReference>
<evidence type="ECO:0000313" key="4">
    <source>
        <dbReference type="Proteomes" id="UP000325713"/>
    </source>
</evidence>
<keyword evidence="1 3" id="KW-0489">Methyltransferase</keyword>
<dbReference type="InterPro" id="IPR016874">
    <property type="entry name" value="TcmP-like"/>
</dbReference>
<dbReference type="PANTHER" id="PTHR43619:SF2">
    <property type="entry name" value="S-ADENOSYL-L-METHIONINE-DEPENDENT METHYLTRANSFERASES SUPERFAMILY PROTEIN"/>
    <property type="match status" value="1"/>
</dbReference>
<dbReference type="AlphaFoldDB" id="A0A5J6Q0K7"/>
<dbReference type="Pfam" id="PF04072">
    <property type="entry name" value="LCM"/>
    <property type="match status" value="1"/>
</dbReference>
<sequence length="274" mass="31335">MNAPLSSESMSTLSETMLITLWAKAVEYDRPDALIRDAVAADMLKQIDYDFSIFAKSKMSQPGCCGRAALFDEEIKRFLAEYPDAVVVQLGAGLDARFERLGKPAVTAWYDLDLSDVIEVRRHLLPESGNVYLSGSMFDEEWAKTVAAHGKPVLLVIEGVLMYFKLAEVQAFFAMIGRLLPRVSVIFDMVPTIAVGRAKHHDALGKMSKNRPEFEWSLKEPKEMEQWQSGLRVSRVLFLSDYCGHRYPWLFQMIYRTKWGRRVFDQRIIRVDLV</sequence>
<organism evidence="3 4">
    <name type="scientific">Neisseria zalophi</name>
    <dbReference type="NCBI Taxonomy" id="640030"/>
    <lineage>
        <taxon>Bacteria</taxon>
        <taxon>Pseudomonadati</taxon>
        <taxon>Pseudomonadota</taxon>
        <taxon>Betaproteobacteria</taxon>
        <taxon>Neisseriales</taxon>
        <taxon>Neisseriaceae</taxon>
        <taxon>Neisseria</taxon>
    </lineage>
</organism>
<accession>A0A5J6Q0K7</accession>
<dbReference type="Gene3D" id="3.40.50.150">
    <property type="entry name" value="Vaccinia Virus protein VP39"/>
    <property type="match status" value="1"/>
</dbReference>
<dbReference type="PANTHER" id="PTHR43619">
    <property type="entry name" value="S-ADENOSYL-L-METHIONINE-DEPENDENT METHYLTRANSFERASE YKTD-RELATED"/>
    <property type="match status" value="1"/>
</dbReference>
<evidence type="ECO:0000256" key="2">
    <source>
        <dbReference type="ARBA" id="ARBA00022679"/>
    </source>
</evidence>
<dbReference type="GO" id="GO:0008168">
    <property type="term" value="F:methyltransferase activity"/>
    <property type="evidence" value="ECO:0007669"/>
    <property type="project" value="UniProtKB-KW"/>
</dbReference>
<name>A0A5J6Q0K7_9NEIS</name>
<keyword evidence="4" id="KW-1185">Reference proteome</keyword>